<dbReference type="InterPro" id="IPR036034">
    <property type="entry name" value="PDZ_sf"/>
</dbReference>
<feature type="compositionally biased region" description="Basic residues" evidence="2">
    <location>
        <begin position="1"/>
        <end position="11"/>
    </location>
</feature>
<gene>
    <name evidence="5" type="primary">LOC110982421</name>
</gene>
<dbReference type="GO" id="GO:0016324">
    <property type="term" value="C:apical plasma membrane"/>
    <property type="evidence" value="ECO:0007669"/>
    <property type="project" value="TreeGrafter"/>
</dbReference>
<dbReference type="Gene3D" id="2.30.42.10">
    <property type="match status" value="1"/>
</dbReference>
<dbReference type="GeneID" id="110982421"/>
<proteinExistence type="predicted"/>
<feature type="compositionally biased region" description="Basic and acidic residues" evidence="2">
    <location>
        <begin position="295"/>
        <end position="309"/>
    </location>
</feature>
<dbReference type="SUPFAM" id="SSF50156">
    <property type="entry name" value="PDZ domain-like"/>
    <property type="match status" value="1"/>
</dbReference>
<feature type="region of interest" description="Disordered" evidence="2">
    <location>
        <begin position="39"/>
        <end position="60"/>
    </location>
</feature>
<evidence type="ECO:0000313" key="5">
    <source>
        <dbReference type="RefSeq" id="XP_022096498.1"/>
    </source>
</evidence>
<evidence type="ECO:0000259" key="3">
    <source>
        <dbReference type="PROSITE" id="PS50106"/>
    </source>
</evidence>
<sequence length="407" mass="44271">MSSKSGKKRSSKSQPDPPGRPRLCRMVKGSGGYGFNLHSKQGQHGQYIRGIDPGSPAEKANLKKGDRVIEVNGVNIERETHAQVVARIRSGGDRTALLVVDPELDVHNKKYALTVDAKIADESQFIEVENSAPPKGEEEEPKVNGEALPAENGVVTTVEVTAEEAPPERIEEPVEEITVSTEESVPVESVPNDVHVTAEEAETNETARQPEENAVEPEVVVAVAAVDVESTPEPAREPSPERESSPEPERDSSPERESEPERESTPEPEPEPVKEPEKEPTPEPEPEPAAVPEPEPEREPTPEPVREPTPEPEPEPARAPTPEPVVVDEPDHSKSKAPPPPEPEPEPVKPKADKKVKESKPERPKEKGGLDLSDMAKARALAAGKKKKKAASSADWQSKYNAFQNLK</sequence>
<evidence type="ECO:0000256" key="2">
    <source>
        <dbReference type="SAM" id="MobiDB-lite"/>
    </source>
</evidence>
<dbReference type="SMART" id="SM00228">
    <property type="entry name" value="PDZ"/>
    <property type="match status" value="1"/>
</dbReference>
<evidence type="ECO:0000256" key="1">
    <source>
        <dbReference type="ARBA" id="ARBA00022737"/>
    </source>
</evidence>
<dbReference type="PANTHER" id="PTHR14191">
    <property type="entry name" value="PDZ DOMAIN CONTAINING PROTEIN"/>
    <property type="match status" value="1"/>
</dbReference>
<protein>
    <submittedName>
        <fullName evidence="5">Na(+)/H(+) exchange regulatory cofactor NHE-RF1-like isoform X9</fullName>
    </submittedName>
</protein>
<dbReference type="AlphaFoldDB" id="A0A8B7YT83"/>
<feature type="region of interest" description="Disordered" evidence="2">
    <location>
        <begin position="1"/>
        <end position="24"/>
    </location>
</feature>
<keyword evidence="1" id="KW-0677">Repeat</keyword>
<accession>A0A8B7YT83</accession>
<dbReference type="PANTHER" id="PTHR14191:SF3">
    <property type="entry name" value="NA(+)_H(+) EXCHANGE REGULATORY COFACTOR-LIKE PROTEIN NRFL-1"/>
    <property type="match status" value="1"/>
</dbReference>
<dbReference type="PROSITE" id="PS50106">
    <property type="entry name" value="PDZ"/>
    <property type="match status" value="1"/>
</dbReference>
<feature type="compositionally biased region" description="Low complexity" evidence="2">
    <location>
        <begin position="154"/>
        <end position="164"/>
    </location>
</feature>
<dbReference type="InterPro" id="IPR051067">
    <property type="entry name" value="NHER"/>
</dbReference>
<dbReference type="RefSeq" id="XP_022096498.1">
    <property type="nucleotide sequence ID" value="XM_022240806.1"/>
</dbReference>
<dbReference type="GO" id="GO:0072659">
    <property type="term" value="P:protein localization to plasma membrane"/>
    <property type="evidence" value="ECO:0007669"/>
    <property type="project" value="TreeGrafter"/>
</dbReference>
<feature type="region of interest" description="Disordered" evidence="2">
    <location>
        <begin position="129"/>
        <end position="407"/>
    </location>
</feature>
<dbReference type="CDD" id="cd06768">
    <property type="entry name" value="PDZ_NHERF-like"/>
    <property type="match status" value="1"/>
</dbReference>
<dbReference type="Proteomes" id="UP000694845">
    <property type="component" value="Unplaced"/>
</dbReference>
<feature type="compositionally biased region" description="Low complexity" evidence="2">
    <location>
        <begin position="216"/>
        <end position="233"/>
    </location>
</feature>
<dbReference type="Pfam" id="PF00595">
    <property type="entry name" value="PDZ"/>
    <property type="match status" value="1"/>
</dbReference>
<dbReference type="GO" id="GO:0043495">
    <property type="term" value="F:protein-membrane adaptor activity"/>
    <property type="evidence" value="ECO:0007669"/>
    <property type="project" value="TreeGrafter"/>
</dbReference>
<evidence type="ECO:0000313" key="4">
    <source>
        <dbReference type="Proteomes" id="UP000694845"/>
    </source>
</evidence>
<name>A0A8B7YT83_ACAPL</name>
<organism evidence="4 5">
    <name type="scientific">Acanthaster planci</name>
    <name type="common">Crown-of-thorns starfish</name>
    <dbReference type="NCBI Taxonomy" id="133434"/>
    <lineage>
        <taxon>Eukaryota</taxon>
        <taxon>Metazoa</taxon>
        <taxon>Echinodermata</taxon>
        <taxon>Eleutherozoa</taxon>
        <taxon>Asterozoa</taxon>
        <taxon>Asteroidea</taxon>
        <taxon>Valvatacea</taxon>
        <taxon>Valvatida</taxon>
        <taxon>Acanthasteridae</taxon>
        <taxon>Acanthaster</taxon>
    </lineage>
</organism>
<feature type="domain" description="PDZ" evidence="3">
    <location>
        <begin position="23"/>
        <end position="103"/>
    </location>
</feature>
<keyword evidence="4" id="KW-1185">Reference proteome</keyword>
<reference evidence="5" key="1">
    <citation type="submission" date="2025-08" db="UniProtKB">
        <authorList>
            <consortium name="RefSeq"/>
        </authorList>
    </citation>
    <scope>IDENTIFICATION</scope>
</reference>
<feature type="compositionally biased region" description="Basic and acidic residues" evidence="2">
    <location>
        <begin position="234"/>
        <end position="281"/>
    </location>
</feature>
<dbReference type="OrthoDB" id="10007415at2759"/>
<feature type="compositionally biased region" description="Polar residues" evidence="2">
    <location>
        <begin position="395"/>
        <end position="407"/>
    </location>
</feature>
<feature type="compositionally biased region" description="Low complexity" evidence="2">
    <location>
        <begin position="176"/>
        <end position="191"/>
    </location>
</feature>
<feature type="compositionally biased region" description="Basic and acidic residues" evidence="2">
    <location>
        <begin position="346"/>
        <end position="377"/>
    </location>
</feature>
<dbReference type="InterPro" id="IPR001478">
    <property type="entry name" value="PDZ"/>
</dbReference>